<keyword evidence="2" id="KW-1185">Reference proteome</keyword>
<dbReference type="GO" id="GO:0006274">
    <property type="term" value="P:DNA replication termination"/>
    <property type="evidence" value="ECO:0007669"/>
    <property type="project" value="InterPro"/>
</dbReference>
<dbReference type="Pfam" id="PF02334">
    <property type="entry name" value="RTP"/>
    <property type="match status" value="1"/>
</dbReference>
<reference evidence="2" key="1">
    <citation type="submission" date="2016-10" db="EMBL/GenBank/DDBJ databases">
        <authorList>
            <person name="Varghese N."/>
            <person name="Submissions S."/>
        </authorList>
    </citation>
    <scope>NUCLEOTIDE SEQUENCE [LARGE SCALE GENOMIC DNA]</scope>
    <source>
        <strain evidence="2">S9</strain>
    </source>
</reference>
<dbReference type="AlphaFoldDB" id="A0A1H9WFD0"/>
<dbReference type="PIRSF" id="PIRSF021424">
    <property type="entry name" value="RTP"/>
    <property type="match status" value="1"/>
</dbReference>
<protein>
    <submittedName>
        <fullName evidence="1">Replication termination protein</fullName>
    </submittedName>
</protein>
<dbReference type="SUPFAM" id="SSF46785">
    <property type="entry name" value="Winged helix' DNA-binding domain"/>
    <property type="match status" value="1"/>
</dbReference>
<organism evidence="1 2">
    <name type="scientific">Salipaludibacillus aurantiacus</name>
    <dbReference type="NCBI Taxonomy" id="1601833"/>
    <lineage>
        <taxon>Bacteria</taxon>
        <taxon>Bacillati</taxon>
        <taxon>Bacillota</taxon>
        <taxon>Bacilli</taxon>
        <taxon>Bacillales</taxon>
        <taxon>Bacillaceae</taxon>
    </lineage>
</organism>
<proteinExistence type="predicted"/>
<dbReference type="Gene3D" id="1.10.10.10">
    <property type="entry name" value="Winged helix-like DNA-binding domain superfamily/Winged helix DNA-binding domain"/>
    <property type="match status" value="1"/>
</dbReference>
<dbReference type="EMBL" id="FOGT01000016">
    <property type="protein sequence ID" value="SES32636.1"/>
    <property type="molecule type" value="Genomic_DNA"/>
</dbReference>
<dbReference type="InterPro" id="IPR036388">
    <property type="entry name" value="WH-like_DNA-bd_sf"/>
</dbReference>
<sequence length="121" mass="14732">MAKKNVSTFLLRQRAFLKLYLITLTEQERLYGLRILDLLRNDFKIYGYKPNHSEIYKSLHELMDDGILERYKKPKEGMKLQEVVYYRFKDYEEAQRYKKQLKVELDRCVGLLQKAIKDNYK</sequence>
<gene>
    <name evidence="1" type="ORF">SAMN05518684_116101</name>
</gene>
<evidence type="ECO:0000313" key="2">
    <source>
        <dbReference type="Proteomes" id="UP000198571"/>
    </source>
</evidence>
<name>A0A1H9WFD0_9BACI</name>
<dbReference type="InterPro" id="IPR003432">
    <property type="entry name" value="RTP"/>
</dbReference>
<evidence type="ECO:0000313" key="1">
    <source>
        <dbReference type="EMBL" id="SES32636.1"/>
    </source>
</evidence>
<dbReference type="Proteomes" id="UP000198571">
    <property type="component" value="Unassembled WGS sequence"/>
</dbReference>
<dbReference type="GO" id="GO:0003677">
    <property type="term" value="F:DNA binding"/>
    <property type="evidence" value="ECO:0007669"/>
    <property type="project" value="InterPro"/>
</dbReference>
<dbReference type="RefSeq" id="WP_093054662.1">
    <property type="nucleotide sequence ID" value="NZ_FOGT01000016.1"/>
</dbReference>
<dbReference type="InterPro" id="IPR036390">
    <property type="entry name" value="WH_DNA-bd_sf"/>
</dbReference>
<dbReference type="OrthoDB" id="2438867at2"/>
<accession>A0A1H9WFD0</accession>